<dbReference type="InterPro" id="IPR003004">
    <property type="entry name" value="GspF/PilC"/>
</dbReference>
<reference evidence="9" key="1">
    <citation type="submission" date="2023-06" db="EMBL/GenBank/DDBJ databases">
        <title>A Treasure from Seagulls: Isolation and Description of Aciduricobacillus qingdaonensis gen. nov., sp. nov., a Rare Obligately Uric Acid-utilizing Member in the Family Bacillaceae.</title>
        <authorList>
            <person name="Liu W."/>
            <person name="Wang B."/>
        </authorList>
    </citation>
    <scope>NUCLEOTIDE SEQUENCE</scope>
    <source>
        <strain evidence="9">44XB</strain>
    </source>
</reference>
<keyword evidence="4 7" id="KW-0812">Transmembrane</keyword>
<keyword evidence="6 7" id="KW-0472">Membrane</keyword>
<evidence type="ECO:0000256" key="1">
    <source>
        <dbReference type="ARBA" id="ARBA00004651"/>
    </source>
</evidence>
<evidence type="ECO:0000256" key="4">
    <source>
        <dbReference type="ARBA" id="ARBA00022692"/>
    </source>
</evidence>
<dbReference type="PANTHER" id="PTHR30012">
    <property type="entry name" value="GENERAL SECRETION PATHWAY PROTEIN"/>
    <property type="match status" value="1"/>
</dbReference>
<protein>
    <submittedName>
        <fullName evidence="9">Type II secretion system F family protein</fullName>
    </submittedName>
</protein>
<evidence type="ECO:0000256" key="6">
    <source>
        <dbReference type="ARBA" id="ARBA00023136"/>
    </source>
</evidence>
<evidence type="ECO:0000259" key="8">
    <source>
        <dbReference type="Pfam" id="PF00482"/>
    </source>
</evidence>
<dbReference type="Proteomes" id="UP001180087">
    <property type="component" value="Chromosome"/>
</dbReference>
<dbReference type="PANTHER" id="PTHR30012:SF0">
    <property type="entry name" value="TYPE II SECRETION SYSTEM PROTEIN F-RELATED"/>
    <property type="match status" value="1"/>
</dbReference>
<dbReference type="Pfam" id="PF00482">
    <property type="entry name" value="T2SSF"/>
    <property type="match status" value="2"/>
</dbReference>
<name>A0ABY9KTA1_9BACI</name>
<proteinExistence type="inferred from homology"/>
<evidence type="ECO:0000256" key="7">
    <source>
        <dbReference type="SAM" id="Phobius"/>
    </source>
</evidence>
<comment type="similarity">
    <text evidence="2">Belongs to the GSP F family.</text>
</comment>
<feature type="transmembrane region" description="Helical" evidence="7">
    <location>
        <begin position="377"/>
        <end position="401"/>
    </location>
</feature>
<dbReference type="RefSeq" id="WP_348026826.1">
    <property type="nucleotide sequence ID" value="NZ_CP129113.1"/>
</dbReference>
<keyword evidence="3" id="KW-1003">Cell membrane</keyword>
<dbReference type="PRINTS" id="PR00812">
    <property type="entry name" value="BCTERIALGSPF"/>
</dbReference>
<dbReference type="Gene3D" id="1.20.81.30">
    <property type="entry name" value="Type II secretion system (T2SS), domain F"/>
    <property type="match status" value="2"/>
</dbReference>
<evidence type="ECO:0000256" key="5">
    <source>
        <dbReference type="ARBA" id="ARBA00022989"/>
    </source>
</evidence>
<dbReference type="InterPro" id="IPR018076">
    <property type="entry name" value="T2SS_GspF_dom"/>
</dbReference>
<evidence type="ECO:0000313" key="9">
    <source>
        <dbReference type="EMBL" id="WLV24119.1"/>
    </source>
</evidence>
<comment type="subcellular location">
    <subcellularLocation>
        <location evidence="1">Cell membrane</location>
        <topology evidence="1">Multi-pass membrane protein</topology>
    </subcellularLocation>
</comment>
<evidence type="ECO:0000313" key="10">
    <source>
        <dbReference type="Proteomes" id="UP001180087"/>
    </source>
</evidence>
<feature type="domain" description="Type II secretion system protein GspF" evidence="8">
    <location>
        <begin position="71"/>
        <end position="193"/>
    </location>
</feature>
<keyword evidence="5 7" id="KW-1133">Transmembrane helix</keyword>
<evidence type="ECO:0000256" key="3">
    <source>
        <dbReference type="ARBA" id="ARBA00022475"/>
    </source>
</evidence>
<feature type="domain" description="Type II secretion system protein GspF" evidence="8">
    <location>
        <begin position="275"/>
        <end position="396"/>
    </location>
</feature>
<keyword evidence="10" id="KW-1185">Reference proteome</keyword>
<feature type="transmembrane region" description="Helical" evidence="7">
    <location>
        <begin position="223"/>
        <end position="242"/>
    </location>
</feature>
<accession>A0ABY9KTA1</accession>
<sequence>MTVYKYVGRTRRGNVKRGTIEADTKKEAMTELRDKGISLREINETKATLLNRNLSIGSGQSVKNRDFVIYSRQFGTLIRAGIPIVEATHILSQQTESKGLRKALVKVEQDVREGHAFSDAIEKFPKVFPALFVNMVRAGEMTGNLDETLDRMANYFEKQYTLKQKVQSTMAYPVVLMVLIVGVVLFMMLSIVPNFTQMFAQFGSDLPPITQIVLSISEFVQKLWWLALLVVAIAVTVFIYFFKSNKQFNYSVHLSLLKVPVFGKLLQKAAIARMTRTLSSLFSSSVPILQALGIVEKVVGNPVIGKVVREARDNLEKGGALSEPLKKSWVFPPLVSQMTAIGEQTGSLDFMLEKIAVFYEDDVDRTVDSLKSLIEPVMIIILATVVGFIVLSIMIPMFSIFTEIK</sequence>
<gene>
    <name evidence="9" type="ORF">QR721_10785</name>
</gene>
<feature type="transmembrane region" description="Helical" evidence="7">
    <location>
        <begin position="170"/>
        <end position="192"/>
    </location>
</feature>
<dbReference type="EMBL" id="CP129113">
    <property type="protein sequence ID" value="WLV24119.1"/>
    <property type="molecule type" value="Genomic_DNA"/>
</dbReference>
<dbReference type="InterPro" id="IPR042094">
    <property type="entry name" value="T2SS_GspF_sf"/>
</dbReference>
<evidence type="ECO:0000256" key="2">
    <source>
        <dbReference type="ARBA" id="ARBA00005745"/>
    </source>
</evidence>
<organism evidence="9 10">
    <name type="scientific">Aciduricibacillus chroicocephali</name>
    <dbReference type="NCBI Taxonomy" id="3054939"/>
    <lineage>
        <taxon>Bacteria</taxon>
        <taxon>Bacillati</taxon>
        <taxon>Bacillota</taxon>
        <taxon>Bacilli</taxon>
        <taxon>Bacillales</taxon>
        <taxon>Bacillaceae</taxon>
        <taxon>Aciduricibacillus</taxon>
    </lineage>
</organism>